<organism evidence="5 6">
    <name type="scientific">Legionella santicrucis</name>
    <dbReference type="NCBI Taxonomy" id="45074"/>
    <lineage>
        <taxon>Bacteria</taxon>
        <taxon>Pseudomonadati</taxon>
        <taxon>Pseudomonadota</taxon>
        <taxon>Gammaproteobacteria</taxon>
        <taxon>Legionellales</taxon>
        <taxon>Legionellaceae</taxon>
        <taxon>Legionella</taxon>
    </lineage>
</organism>
<evidence type="ECO:0000313" key="5">
    <source>
        <dbReference type="EMBL" id="KTD59568.1"/>
    </source>
</evidence>
<dbReference type="GO" id="GO:0004357">
    <property type="term" value="F:glutamate-cysteine ligase activity"/>
    <property type="evidence" value="ECO:0007669"/>
    <property type="project" value="UniProtKB-EC"/>
</dbReference>
<dbReference type="InterPro" id="IPR050141">
    <property type="entry name" value="GCL_type2/YbdK_subfam"/>
</dbReference>
<comment type="similarity">
    <text evidence="4">Belongs to the glutamate--cysteine ligase type 2 family. YbdK subfamily.</text>
</comment>
<reference evidence="5 6" key="1">
    <citation type="submission" date="2015-11" db="EMBL/GenBank/DDBJ databases">
        <title>Genomic analysis of 38 Legionella species identifies large and diverse effector repertoires.</title>
        <authorList>
            <person name="Burstein D."/>
            <person name="Amaro F."/>
            <person name="Zusman T."/>
            <person name="Lifshitz Z."/>
            <person name="Cohen O."/>
            <person name="Gilbert J.A."/>
            <person name="Pupko T."/>
            <person name="Shuman H.A."/>
            <person name="Segal G."/>
        </authorList>
    </citation>
    <scope>NUCLEOTIDE SEQUENCE [LARGE SCALE GENOMIC DNA]</scope>
    <source>
        <strain evidence="5 6">SC-63-C7</strain>
    </source>
</reference>
<dbReference type="EMBL" id="LNYU01000053">
    <property type="protein sequence ID" value="KTD59568.1"/>
    <property type="molecule type" value="Genomic_DNA"/>
</dbReference>
<dbReference type="InterPro" id="IPR006336">
    <property type="entry name" value="GCS2"/>
</dbReference>
<accession>A0A0W0YRU2</accession>
<dbReference type="Gene3D" id="3.30.590.20">
    <property type="match status" value="1"/>
</dbReference>
<dbReference type="EC" id="6.3.2.2" evidence="4"/>
<comment type="function">
    <text evidence="4">ATP-dependent carboxylate-amine ligase which exhibits weak glutamate--cysteine ligase activity.</text>
</comment>
<name>A0A0W0YRU2_9GAMM</name>
<dbReference type="AlphaFoldDB" id="A0A0W0YRU2"/>
<dbReference type="GO" id="GO:0042398">
    <property type="term" value="P:modified amino acid biosynthetic process"/>
    <property type="evidence" value="ECO:0007669"/>
    <property type="project" value="InterPro"/>
</dbReference>
<keyword evidence="2 4" id="KW-0547">Nucleotide-binding</keyword>
<keyword evidence="1 4" id="KW-0436">Ligase</keyword>
<evidence type="ECO:0000256" key="1">
    <source>
        <dbReference type="ARBA" id="ARBA00022598"/>
    </source>
</evidence>
<protein>
    <recommendedName>
        <fullName evidence="4">Putative glutamate--cysteine ligase 2</fullName>
        <ecNumber evidence="4">6.3.2.2</ecNumber>
    </recommendedName>
    <alternativeName>
        <fullName evidence="4">Gamma-glutamylcysteine synthetase 2</fullName>
        <shortName evidence="4">GCS 2</shortName>
        <shortName evidence="4">Gamma-GCS 2</shortName>
    </alternativeName>
</protein>
<dbReference type="PANTHER" id="PTHR36510:SF1">
    <property type="entry name" value="GLUTAMATE--CYSTEINE LIGASE 2-RELATED"/>
    <property type="match status" value="1"/>
</dbReference>
<dbReference type="RefSeq" id="WP_058514417.1">
    <property type="nucleotide sequence ID" value="NZ_CAAAIH010000037.1"/>
</dbReference>
<evidence type="ECO:0000256" key="3">
    <source>
        <dbReference type="ARBA" id="ARBA00022840"/>
    </source>
</evidence>
<dbReference type="NCBIfam" id="NF010040">
    <property type="entry name" value="PRK13516.1"/>
    <property type="match status" value="1"/>
</dbReference>
<sequence>MKRLSFKHSLPVSIGIELEFQVIDPKSFSLIARAKDLIRNIRESAYKQNIKPEVTQSMIEINSSIHYEAKEMLSELSQLQTFLLAQATNLQITFCGGGTHPFQKWKNQEIFPINRYKNLSRKFKYLAKRATVFGQHVHIGCPNAEDALYLTHALARFVPHFIAISASSPFYQGIDTGYYSSRSTIFNDFPSSGVIPYLTGWNDFSQYFYKMSRLGIIGSMKDLYWDIRPRPDFGTVEIRVCDTPLTLRKAILIVAYIQTLSLYLLEEKPININHNLYFLYNYNRFQASRYSFDGDFIDPNTEQRCSIINDILDTIKKIKIYAQRLNNDEFMKQLADDVNNKCNDAVKLKEILKRTGSFQHLVAEQCRIWSH</sequence>
<dbReference type="OrthoDB" id="9769628at2"/>
<dbReference type="STRING" id="45074.Lsan_2159"/>
<dbReference type="PATRIC" id="fig|45074.5.peg.2309"/>
<evidence type="ECO:0000256" key="2">
    <source>
        <dbReference type="ARBA" id="ARBA00022741"/>
    </source>
</evidence>
<dbReference type="SUPFAM" id="SSF55931">
    <property type="entry name" value="Glutamine synthetase/guanido kinase"/>
    <property type="match status" value="1"/>
</dbReference>
<proteinExistence type="inferred from homology"/>
<evidence type="ECO:0000313" key="6">
    <source>
        <dbReference type="Proteomes" id="UP000054703"/>
    </source>
</evidence>
<evidence type="ECO:0000256" key="4">
    <source>
        <dbReference type="HAMAP-Rule" id="MF_01609"/>
    </source>
</evidence>
<gene>
    <name evidence="5" type="ORF">Lsan_2159</name>
</gene>
<keyword evidence="6" id="KW-1185">Reference proteome</keyword>
<dbReference type="Pfam" id="PF04107">
    <property type="entry name" value="GCS2"/>
    <property type="match status" value="1"/>
</dbReference>
<dbReference type="HAMAP" id="MF_01609">
    <property type="entry name" value="Glu_cys_ligase_2"/>
    <property type="match status" value="1"/>
</dbReference>
<dbReference type="NCBIfam" id="TIGR02050">
    <property type="entry name" value="gshA_cyan_rel"/>
    <property type="match status" value="1"/>
</dbReference>
<dbReference type="GO" id="GO:0005524">
    <property type="term" value="F:ATP binding"/>
    <property type="evidence" value="ECO:0007669"/>
    <property type="project" value="UniProtKB-KW"/>
</dbReference>
<keyword evidence="3 4" id="KW-0067">ATP-binding</keyword>
<dbReference type="InterPro" id="IPR014746">
    <property type="entry name" value="Gln_synth/guanido_kin_cat_dom"/>
</dbReference>
<comment type="catalytic activity">
    <reaction evidence="4">
        <text>L-cysteine + L-glutamate + ATP = gamma-L-glutamyl-L-cysteine + ADP + phosphate + H(+)</text>
        <dbReference type="Rhea" id="RHEA:13285"/>
        <dbReference type="ChEBI" id="CHEBI:15378"/>
        <dbReference type="ChEBI" id="CHEBI:29985"/>
        <dbReference type="ChEBI" id="CHEBI:30616"/>
        <dbReference type="ChEBI" id="CHEBI:35235"/>
        <dbReference type="ChEBI" id="CHEBI:43474"/>
        <dbReference type="ChEBI" id="CHEBI:58173"/>
        <dbReference type="ChEBI" id="CHEBI:456216"/>
        <dbReference type="EC" id="6.3.2.2"/>
    </reaction>
</comment>
<dbReference type="Proteomes" id="UP000054703">
    <property type="component" value="Unassembled WGS sequence"/>
</dbReference>
<comment type="caution">
    <text evidence="5">The sequence shown here is derived from an EMBL/GenBank/DDBJ whole genome shotgun (WGS) entry which is preliminary data.</text>
</comment>
<dbReference type="PANTHER" id="PTHR36510">
    <property type="entry name" value="GLUTAMATE--CYSTEINE LIGASE 2-RELATED"/>
    <property type="match status" value="1"/>
</dbReference>
<dbReference type="InterPro" id="IPR011793">
    <property type="entry name" value="YbdK"/>
</dbReference>